<dbReference type="EMBL" id="JAPWTK010000015">
    <property type="protein sequence ID" value="KAJ8958949.1"/>
    <property type="molecule type" value="Genomic_DNA"/>
</dbReference>
<dbReference type="AlphaFoldDB" id="A0AAV8Z496"/>
<keyword evidence="2" id="KW-0479">Metal-binding</keyword>
<dbReference type="GO" id="GO:0005654">
    <property type="term" value="C:nucleoplasm"/>
    <property type="evidence" value="ECO:0007669"/>
    <property type="project" value="TreeGrafter"/>
</dbReference>
<keyword evidence="4" id="KW-0175">Coiled coil</keyword>
<evidence type="ECO:0000256" key="4">
    <source>
        <dbReference type="SAM" id="Coils"/>
    </source>
</evidence>
<dbReference type="SMART" id="SM00557">
    <property type="entry name" value="IG_FLMN"/>
    <property type="match status" value="1"/>
</dbReference>
<dbReference type="SUPFAM" id="SSF57845">
    <property type="entry name" value="B-box zinc-binding domain"/>
    <property type="match status" value="1"/>
</dbReference>
<keyword evidence="2" id="KW-0863">Zinc-finger</keyword>
<evidence type="ECO:0000313" key="7">
    <source>
        <dbReference type="Proteomes" id="UP001162162"/>
    </source>
</evidence>
<dbReference type="InterPro" id="IPR000315">
    <property type="entry name" value="Znf_B-box"/>
</dbReference>
<dbReference type="Pfam" id="PF00643">
    <property type="entry name" value="zf-B_box"/>
    <property type="match status" value="1"/>
</dbReference>
<dbReference type="Gene3D" id="4.10.830.40">
    <property type="match status" value="1"/>
</dbReference>
<protein>
    <recommendedName>
        <fullName evidence="5">B box-type domain-containing protein</fullName>
    </recommendedName>
</protein>
<sequence length="457" mass="50956">MVLATLNSHSTHLLCDLCTSDISAISRCMECAISFCDHCEEVHLRQKSSADHEVLSLDEAREKGITKVRRQIMCMGHPDLELSVFCSTCCQVICRECVSVSHRGHTCESASRAAKSHLSKLRLAADRAKNVLEETAVAASRLNSTSKKIEAQCNKVQSEVEKFIEDYIRSVEEHKLGLLEQIRQVREEKLQRISQEKMKLQRRIKDARDVAYFLDELLSEGTDVEVLSFVNPVMSKMERCEKSEPTREMSYCQSLQFLPEETVKCPDSFYAVYGVLTTQNVSLKNCRLSVESLQNLRVGKKAEAILETRDNSDMPVDRGGEAVTAEIRHRDAGVSRPLIVSVHDRRDGTYCISFVPDVAGKLLLNVNIKGQHINGSPFPVTVRSAKPHHGTFHCCSFCSSGGNKEAICSCGGKMPGGYKGCGHGHEGHPGRRHWSCCGNVLEHSECSKSNSQYQYTL</sequence>
<comment type="caution">
    <text evidence="6">The sequence shown here is derived from an EMBL/GenBank/DDBJ whole genome shotgun (WGS) entry which is preliminary data.</text>
</comment>
<dbReference type="InterPro" id="IPR001298">
    <property type="entry name" value="Filamin/ABP280_rpt"/>
</dbReference>
<evidence type="ECO:0000259" key="5">
    <source>
        <dbReference type="PROSITE" id="PS50119"/>
    </source>
</evidence>
<dbReference type="Gene3D" id="2.60.40.10">
    <property type="entry name" value="Immunoglobulins"/>
    <property type="match status" value="1"/>
</dbReference>
<evidence type="ECO:0000256" key="2">
    <source>
        <dbReference type="PROSITE-ProRule" id="PRU00024"/>
    </source>
</evidence>
<feature type="coiled-coil region" evidence="4">
    <location>
        <begin position="146"/>
        <end position="210"/>
    </location>
</feature>
<dbReference type="SUPFAM" id="SSF81296">
    <property type="entry name" value="E set domains"/>
    <property type="match status" value="1"/>
</dbReference>
<dbReference type="PANTHER" id="PTHR25462:SF291">
    <property type="entry name" value="E3 UBIQUITIN-PROTEIN LIGASE TRIM45"/>
    <property type="match status" value="1"/>
</dbReference>
<evidence type="ECO:0000256" key="1">
    <source>
        <dbReference type="ARBA" id="ARBA00022737"/>
    </source>
</evidence>
<dbReference type="Gene3D" id="3.30.160.60">
    <property type="entry name" value="Classic Zinc Finger"/>
    <property type="match status" value="1"/>
</dbReference>
<keyword evidence="7" id="KW-1185">Reference proteome</keyword>
<dbReference type="Proteomes" id="UP001162162">
    <property type="component" value="Unassembled WGS sequence"/>
</dbReference>
<dbReference type="InterPro" id="IPR014756">
    <property type="entry name" value="Ig_E-set"/>
</dbReference>
<dbReference type="GO" id="GO:0008270">
    <property type="term" value="F:zinc ion binding"/>
    <property type="evidence" value="ECO:0007669"/>
    <property type="project" value="UniProtKB-KW"/>
</dbReference>
<keyword evidence="2" id="KW-0862">Zinc</keyword>
<organism evidence="6 7">
    <name type="scientific">Aromia moschata</name>
    <dbReference type="NCBI Taxonomy" id="1265417"/>
    <lineage>
        <taxon>Eukaryota</taxon>
        <taxon>Metazoa</taxon>
        <taxon>Ecdysozoa</taxon>
        <taxon>Arthropoda</taxon>
        <taxon>Hexapoda</taxon>
        <taxon>Insecta</taxon>
        <taxon>Pterygota</taxon>
        <taxon>Neoptera</taxon>
        <taxon>Endopterygota</taxon>
        <taxon>Coleoptera</taxon>
        <taxon>Polyphaga</taxon>
        <taxon>Cucujiformia</taxon>
        <taxon>Chrysomeloidea</taxon>
        <taxon>Cerambycidae</taxon>
        <taxon>Cerambycinae</taxon>
        <taxon>Callichromatini</taxon>
        <taxon>Aromia</taxon>
    </lineage>
</organism>
<feature type="repeat" description="Filamin" evidence="3">
    <location>
        <begin position="278"/>
        <end position="382"/>
    </location>
</feature>
<dbReference type="InterPro" id="IPR047153">
    <property type="entry name" value="TRIM45/56/19-like"/>
</dbReference>
<dbReference type="PANTHER" id="PTHR25462">
    <property type="entry name" value="BONUS, ISOFORM C-RELATED"/>
    <property type="match status" value="1"/>
</dbReference>
<dbReference type="PROSITE" id="PS50119">
    <property type="entry name" value="ZF_BBOX"/>
    <property type="match status" value="1"/>
</dbReference>
<dbReference type="GO" id="GO:0061630">
    <property type="term" value="F:ubiquitin protein ligase activity"/>
    <property type="evidence" value="ECO:0007669"/>
    <property type="project" value="TreeGrafter"/>
</dbReference>
<reference evidence="6" key="1">
    <citation type="journal article" date="2023" name="Insect Mol. Biol.">
        <title>Genome sequencing provides insights into the evolution of gene families encoding plant cell wall-degrading enzymes in longhorned beetles.</title>
        <authorList>
            <person name="Shin N.R."/>
            <person name="Okamura Y."/>
            <person name="Kirsch R."/>
            <person name="Pauchet Y."/>
        </authorList>
    </citation>
    <scope>NUCLEOTIDE SEQUENCE</scope>
    <source>
        <strain evidence="6">AMC_N1</strain>
    </source>
</reference>
<name>A0AAV8Z496_9CUCU</name>
<gene>
    <name evidence="6" type="ORF">NQ318_019720</name>
</gene>
<dbReference type="InterPro" id="IPR013783">
    <property type="entry name" value="Ig-like_fold"/>
</dbReference>
<keyword evidence="1" id="KW-0677">Repeat</keyword>
<dbReference type="InterPro" id="IPR017868">
    <property type="entry name" value="Filamin/ABP280_repeat-like"/>
</dbReference>
<feature type="domain" description="B box-type" evidence="5">
    <location>
        <begin position="69"/>
        <end position="105"/>
    </location>
</feature>
<evidence type="ECO:0000313" key="6">
    <source>
        <dbReference type="EMBL" id="KAJ8958949.1"/>
    </source>
</evidence>
<dbReference type="PROSITE" id="PS50194">
    <property type="entry name" value="FILAMIN_REPEAT"/>
    <property type="match status" value="1"/>
</dbReference>
<dbReference type="Pfam" id="PF00630">
    <property type="entry name" value="Filamin"/>
    <property type="match status" value="1"/>
</dbReference>
<evidence type="ECO:0000256" key="3">
    <source>
        <dbReference type="PROSITE-ProRule" id="PRU00087"/>
    </source>
</evidence>
<proteinExistence type="predicted"/>
<accession>A0AAV8Z496</accession>